<proteinExistence type="predicted"/>
<dbReference type="AlphaFoldDB" id="A0A3E2N5D1"/>
<evidence type="ECO:0000313" key="1">
    <source>
        <dbReference type="EMBL" id="RFZ76174.1"/>
    </source>
</evidence>
<name>A0A3E2N5D1_9FIRM</name>
<reference evidence="1 2" key="1">
    <citation type="submission" date="2018-07" db="EMBL/GenBank/DDBJ databases">
        <title>New species, Clostridium PI-S10-A1B.</title>
        <authorList>
            <person name="Krishna G."/>
            <person name="Summeta K."/>
            <person name="Shikha S."/>
            <person name="Prabhu P.B."/>
            <person name="Suresh K."/>
        </authorList>
    </citation>
    <scope>NUCLEOTIDE SEQUENCE [LARGE SCALE GENOMIC DNA]</scope>
    <source>
        <strain evidence="1 2">PI-S10-A1B</strain>
    </source>
</reference>
<accession>A0A3E2N5D1</accession>
<dbReference type="EMBL" id="QOHO01000102">
    <property type="protein sequence ID" value="RFZ76174.1"/>
    <property type="molecule type" value="Genomic_DNA"/>
</dbReference>
<protein>
    <submittedName>
        <fullName evidence="1">Uncharacterized protein</fullName>
    </submittedName>
</protein>
<comment type="caution">
    <text evidence="1">The sequence shown here is derived from an EMBL/GenBank/DDBJ whole genome shotgun (WGS) entry which is preliminary data.</text>
</comment>
<dbReference type="Proteomes" id="UP000260680">
    <property type="component" value="Unassembled WGS sequence"/>
</dbReference>
<gene>
    <name evidence="1" type="ORF">DS742_25070</name>
</gene>
<sequence length="62" mass="7404">MMRSNGLHRLRHRIYQQIQKSGRDFLPLPVDYTGILSWISCLSMPRDQMPQRVQSLKHGIRR</sequence>
<organism evidence="1 2">
    <name type="scientific">Lacrimispora amygdalina</name>
    <dbReference type="NCBI Taxonomy" id="253257"/>
    <lineage>
        <taxon>Bacteria</taxon>
        <taxon>Bacillati</taxon>
        <taxon>Bacillota</taxon>
        <taxon>Clostridia</taxon>
        <taxon>Lachnospirales</taxon>
        <taxon>Lachnospiraceae</taxon>
        <taxon>Lacrimispora</taxon>
    </lineage>
</organism>
<evidence type="ECO:0000313" key="2">
    <source>
        <dbReference type="Proteomes" id="UP000260680"/>
    </source>
</evidence>